<dbReference type="GO" id="GO:0005634">
    <property type="term" value="C:nucleus"/>
    <property type="evidence" value="ECO:0007669"/>
    <property type="project" value="TreeGrafter"/>
</dbReference>
<evidence type="ECO:0000256" key="4">
    <source>
        <dbReference type="RuleBase" id="RU363090"/>
    </source>
</evidence>
<dbReference type="Gene3D" id="3.30.470.160">
    <property type="entry name" value="Inositol polyphosphate kinase"/>
    <property type="match status" value="1"/>
</dbReference>
<dbReference type="Proteomes" id="UP000799777">
    <property type="component" value="Unassembled WGS sequence"/>
</dbReference>
<proteinExistence type="inferred from homology"/>
<evidence type="ECO:0000256" key="3">
    <source>
        <dbReference type="ARBA" id="ARBA00022777"/>
    </source>
</evidence>
<name>A0A9P4LP16_9PLEO</name>
<dbReference type="InterPro" id="IPR005522">
    <property type="entry name" value="IPK"/>
</dbReference>
<dbReference type="EC" id="2.7.-.-" evidence="4"/>
<evidence type="ECO:0000256" key="2">
    <source>
        <dbReference type="ARBA" id="ARBA00022679"/>
    </source>
</evidence>
<gene>
    <name evidence="5" type="ORF">EK21DRAFT_60218</name>
</gene>
<dbReference type="PANTHER" id="PTHR12400">
    <property type="entry name" value="INOSITOL POLYPHOSPHATE KINASE"/>
    <property type="match status" value="1"/>
</dbReference>
<keyword evidence="2 4" id="KW-0808">Transferase</keyword>
<sequence length="347" mass="38386">MSTKTFDPSKLQSFANAAAGHYTNTNFTSDGVLSDESGAVVVKPCTPAEIAFYESVTTSHPDLVPYLPTYMGQLSLSADQATVEQGESGTITTADGNIERLHGKKLATELHIVLENITNGFKKPNVLDLKLGAQLWDEASKPEKRARLDKVSAETTSGSLGFRIAGMRTHKGQGVHDLPEDLKEFVELDKDGGYWVFNKMYGRKFSASDVDEGFVSYIFPGSKSQAELERAREVLAFFLGEVKDIIEVFEKKESRMYSASILLVYEGDVEEYAKTKQKLRSAQPEDEEEDEDNLPKLAAVKMIDFAHATWQPGKGPDENALQGMRSTVKILKQLLDQTEKEVDAAEE</sequence>
<dbReference type="GO" id="GO:0046854">
    <property type="term" value="P:phosphatidylinositol phosphate biosynthetic process"/>
    <property type="evidence" value="ECO:0007669"/>
    <property type="project" value="TreeGrafter"/>
</dbReference>
<dbReference type="AlphaFoldDB" id="A0A9P4LP16"/>
<protein>
    <recommendedName>
        <fullName evidence="4">Kinase</fullName>
        <ecNumber evidence="4">2.7.-.-</ecNumber>
    </recommendedName>
</protein>
<dbReference type="GO" id="GO:0005737">
    <property type="term" value="C:cytoplasm"/>
    <property type="evidence" value="ECO:0007669"/>
    <property type="project" value="TreeGrafter"/>
</dbReference>
<dbReference type="GO" id="GO:0000824">
    <property type="term" value="F:inositol-1,4,5,6-tetrakisphosphate 3-kinase activity"/>
    <property type="evidence" value="ECO:0007669"/>
    <property type="project" value="TreeGrafter"/>
</dbReference>
<dbReference type="EMBL" id="ML978171">
    <property type="protein sequence ID" value="KAF2032628.1"/>
    <property type="molecule type" value="Genomic_DNA"/>
</dbReference>
<dbReference type="InterPro" id="IPR038286">
    <property type="entry name" value="IPK_sf"/>
</dbReference>
<dbReference type="SUPFAM" id="SSF56104">
    <property type="entry name" value="SAICAR synthase-like"/>
    <property type="match status" value="1"/>
</dbReference>
<reference evidence="5" key="1">
    <citation type="journal article" date="2020" name="Stud. Mycol.">
        <title>101 Dothideomycetes genomes: a test case for predicting lifestyles and emergence of pathogens.</title>
        <authorList>
            <person name="Haridas S."/>
            <person name="Albert R."/>
            <person name="Binder M."/>
            <person name="Bloem J."/>
            <person name="Labutti K."/>
            <person name="Salamov A."/>
            <person name="Andreopoulos B."/>
            <person name="Baker S."/>
            <person name="Barry K."/>
            <person name="Bills G."/>
            <person name="Bluhm B."/>
            <person name="Cannon C."/>
            <person name="Castanera R."/>
            <person name="Culley D."/>
            <person name="Daum C."/>
            <person name="Ezra D."/>
            <person name="Gonzalez J."/>
            <person name="Henrissat B."/>
            <person name="Kuo A."/>
            <person name="Liang C."/>
            <person name="Lipzen A."/>
            <person name="Lutzoni F."/>
            <person name="Magnuson J."/>
            <person name="Mondo S."/>
            <person name="Nolan M."/>
            <person name="Ohm R."/>
            <person name="Pangilinan J."/>
            <person name="Park H.-J."/>
            <person name="Ramirez L."/>
            <person name="Alfaro M."/>
            <person name="Sun H."/>
            <person name="Tritt A."/>
            <person name="Yoshinaga Y."/>
            <person name="Zwiers L.-H."/>
            <person name="Turgeon B."/>
            <person name="Goodwin S."/>
            <person name="Spatafora J."/>
            <person name="Crous P."/>
            <person name="Grigoriev I."/>
        </authorList>
    </citation>
    <scope>NUCLEOTIDE SEQUENCE</scope>
    <source>
        <strain evidence="5">CBS 110217</strain>
    </source>
</reference>
<comment type="caution">
    <text evidence="5">The sequence shown here is derived from an EMBL/GenBank/DDBJ whole genome shotgun (WGS) entry which is preliminary data.</text>
</comment>
<evidence type="ECO:0000256" key="1">
    <source>
        <dbReference type="ARBA" id="ARBA00007374"/>
    </source>
</evidence>
<dbReference type="Pfam" id="PF03770">
    <property type="entry name" value="IPK"/>
    <property type="match status" value="1"/>
</dbReference>
<organism evidence="5 6">
    <name type="scientific">Setomelanomma holmii</name>
    <dbReference type="NCBI Taxonomy" id="210430"/>
    <lineage>
        <taxon>Eukaryota</taxon>
        <taxon>Fungi</taxon>
        <taxon>Dikarya</taxon>
        <taxon>Ascomycota</taxon>
        <taxon>Pezizomycotina</taxon>
        <taxon>Dothideomycetes</taxon>
        <taxon>Pleosporomycetidae</taxon>
        <taxon>Pleosporales</taxon>
        <taxon>Pleosporineae</taxon>
        <taxon>Phaeosphaeriaceae</taxon>
        <taxon>Setomelanomma</taxon>
    </lineage>
</organism>
<dbReference type="OrthoDB" id="338650at2759"/>
<dbReference type="PANTHER" id="PTHR12400:SF103">
    <property type="entry name" value="INOSITOL POLYPHOSPHATE MULTIKINASE"/>
    <property type="match status" value="1"/>
</dbReference>
<dbReference type="GO" id="GO:0032958">
    <property type="term" value="P:inositol phosphate biosynthetic process"/>
    <property type="evidence" value="ECO:0007669"/>
    <property type="project" value="InterPro"/>
</dbReference>
<evidence type="ECO:0000313" key="5">
    <source>
        <dbReference type="EMBL" id="KAF2032628.1"/>
    </source>
</evidence>
<evidence type="ECO:0000313" key="6">
    <source>
        <dbReference type="Proteomes" id="UP000799777"/>
    </source>
</evidence>
<dbReference type="GO" id="GO:0008440">
    <property type="term" value="F:inositol-1,4,5-trisphosphate 3-kinase activity"/>
    <property type="evidence" value="ECO:0007669"/>
    <property type="project" value="TreeGrafter"/>
</dbReference>
<keyword evidence="3 4" id="KW-0418">Kinase</keyword>
<comment type="similarity">
    <text evidence="1 4">Belongs to the inositol phosphokinase (IPK) family.</text>
</comment>
<accession>A0A9P4LP16</accession>
<keyword evidence="6" id="KW-1185">Reference proteome</keyword>